<protein>
    <submittedName>
        <fullName evidence="1">Uncharacterized protein</fullName>
    </submittedName>
</protein>
<evidence type="ECO:0000313" key="1">
    <source>
        <dbReference type="EMBL" id="JAH58183.1"/>
    </source>
</evidence>
<reference evidence="1" key="1">
    <citation type="submission" date="2014-11" db="EMBL/GenBank/DDBJ databases">
        <authorList>
            <person name="Amaro Gonzalez C."/>
        </authorList>
    </citation>
    <scope>NUCLEOTIDE SEQUENCE</scope>
</reference>
<dbReference type="EMBL" id="GBXM01050394">
    <property type="protein sequence ID" value="JAH58183.1"/>
    <property type="molecule type" value="Transcribed_RNA"/>
</dbReference>
<accession>A0A0E9TZL7</accession>
<sequence length="37" mass="3866">MVGSDSKGLAVIKPGSVHSAESIYQLHLVNWGNEGGK</sequence>
<organism evidence="1">
    <name type="scientific">Anguilla anguilla</name>
    <name type="common">European freshwater eel</name>
    <name type="synonym">Muraena anguilla</name>
    <dbReference type="NCBI Taxonomy" id="7936"/>
    <lineage>
        <taxon>Eukaryota</taxon>
        <taxon>Metazoa</taxon>
        <taxon>Chordata</taxon>
        <taxon>Craniata</taxon>
        <taxon>Vertebrata</taxon>
        <taxon>Euteleostomi</taxon>
        <taxon>Actinopterygii</taxon>
        <taxon>Neopterygii</taxon>
        <taxon>Teleostei</taxon>
        <taxon>Anguilliformes</taxon>
        <taxon>Anguillidae</taxon>
        <taxon>Anguilla</taxon>
    </lineage>
</organism>
<reference evidence="1" key="2">
    <citation type="journal article" date="2015" name="Fish Shellfish Immunol.">
        <title>Early steps in the European eel (Anguilla anguilla)-Vibrio vulnificus interaction in the gills: Role of the RtxA13 toxin.</title>
        <authorList>
            <person name="Callol A."/>
            <person name="Pajuelo D."/>
            <person name="Ebbesson L."/>
            <person name="Teles M."/>
            <person name="MacKenzie S."/>
            <person name="Amaro C."/>
        </authorList>
    </citation>
    <scope>NUCLEOTIDE SEQUENCE</scope>
</reference>
<name>A0A0E9TZL7_ANGAN</name>
<proteinExistence type="predicted"/>
<dbReference type="AlphaFoldDB" id="A0A0E9TZL7"/>